<dbReference type="Pfam" id="PF09986">
    <property type="entry name" value="DUF2225"/>
    <property type="match status" value="1"/>
</dbReference>
<protein>
    <recommendedName>
        <fullName evidence="3">DUF2225 domain-containing protein</fullName>
    </recommendedName>
</protein>
<accession>A0A1V4SYW6</accession>
<gene>
    <name evidence="1" type="ORF">CLTHE_02720</name>
</gene>
<sequence length="224" mass="26335">MDENYIKDLFDKKIICPVCNSTFYQKAVKVKSPRIISKDSDFFIRYKAINPYFYDVWICNSCGYSSLKSEFFKLRDFQKNQILEKISPKWSKKNYPEILNVDNAIERYKLALITSNIINKRATISAIITLKLAWMYRLKEDSNLESFFLEKSLTCFLDAFYNDPFPIFGLQRDGLTYLIGDLYRRLNDNKNAILWFSQVITSINASSKIKEMARTAKYSLKTLD</sequence>
<evidence type="ECO:0000313" key="1">
    <source>
        <dbReference type="EMBL" id="OPX50415.1"/>
    </source>
</evidence>
<dbReference type="EMBL" id="LTAY01000015">
    <property type="protein sequence ID" value="OPX50415.1"/>
    <property type="molecule type" value="Genomic_DNA"/>
</dbReference>
<dbReference type="AlphaFoldDB" id="A0A1V4SYW6"/>
<dbReference type="Proteomes" id="UP000191448">
    <property type="component" value="Unassembled WGS sequence"/>
</dbReference>
<evidence type="ECO:0000313" key="2">
    <source>
        <dbReference type="Proteomes" id="UP000191448"/>
    </source>
</evidence>
<organism evidence="1 2">
    <name type="scientific">Clostridium thermobutyricum DSM 4928</name>
    <dbReference type="NCBI Taxonomy" id="1121339"/>
    <lineage>
        <taxon>Bacteria</taxon>
        <taxon>Bacillati</taxon>
        <taxon>Bacillota</taxon>
        <taxon>Clostridia</taxon>
        <taxon>Eubacteriales</taxon>
        <taxon>Clostridiaceae</taxon>
        <taxon>Clostridium</taxon>
    </lineage>
</organism>
<dbReference type="InterPro" id="IPR018708">
    <property type="entry name" value="DUF2225"/>
</dbReference>
<comment type="caution">
    <text evidence="1">The sequence shown here is derived from an EMBL/GenBank/DDBJ whole genome shotgun (WGS) entry which is preliminary data.</text>
</comment>
<proteinExistence type="predicted"/>
<name>A0A1V4SYW6_9CLOT</name>
<dbReference type="OrthoDB" id="9780343at2"/>
<reference evidence="1 2" key="1">
    <citation type="submission" date="2016-02" db="EMBL/GenBank/DDBJ databases">
        <title>Genome sequence of Clostridium thermobutyricum DSM 4928.</title>
        <authorList>
            <person name="Poehlein A."/>
            <person name="Daniel R."/>
        </authorList>
    </citation>
    <scope>NUCLEOTIDE SEQUENCE [LARGE SCALE GENOMIC DNA]</scope>
    <source>
        <strain evidence="1 2">DSM 4928</strain>
    </source>
</reference>
<evidence type="ECO:0008006" key="3">
    <source>
        <dbReference type="Google" id="ProtNLM"/>
    </source>
</evidence>
<dbReference type="RefSeq" id="WP_080021658.1">
    <property type="nucleotide sequence ID" value="NZ_LTAY01000015.1"/>
</dbReference>